<dbReference type="SUPFAM" id="SSF51905">
    <property type="entry name" value="FAD/NAD(P)-binding domain"/>
    <property type="match status" value="2"/>
</dbReference>
<dbReference type="EMBL" id="CAJNOL010002641">
    <property type="protein sequence ID" value="CAF1518580.1"/>
    <property type="molecule type" value="Genomic_DNA"/>
</dbReference>
<dbReference type="Proteomes" id="UP000663836">
    <property type="component" value="Unassembled WGS sequence"/>
</dbReference>
<dbReference type="EMBL" id="CAJOBD010001518">
    <property type="protein sequence ID" value="CAF3807847.1"/>
    <property type="molecule type" value="Genomic_DNA"/>
</dbReference>
<dbReference type="EMBL" id="CAJNOH010001629">
    <property type="protein sequence ID" value="CAF1236468.1"/>
    <property type="molecule type" value="Genomic_DNA"/>
</dbReference>
<name>A0A814Z0E5_9BILA</name>
<evidence type="ECO:0000313" key="6">
    <source>
        <dbReference type="EMBL" id="CAF3807847.1"/>
    </source>
</evidence>
<dbReference type="EMBL" id="CAJOAX010001056">
    <property type="protein sequence ID" value="CAF3680885.1"/>
    <property type="molecule type" value="Genomic_DNA"/>
</dbReference>
<evidence type="ECO:0000313" key="4">
    <source>
        <dbReference type="EMBL" id="CAF1518580.1"/>
    </source>
</evidence>
<evidence type="ECO:0000313" key="3">
    <source>
        <dbReference type="EMBL" id="CAF1272755.1"/>
    </source>
</evidence>
<evidence type="ECO:0000313" key="7">
    <source>
        <dbReference type="Proteomes" id="UP000663854"/>
    </source>
</evidence>
<dbReference type="PANTHER" id="PTHR15192">
    <property type="entry name" value="PROTEIN CBG05349"/>
    <property type="match status" value="1"/>
</dbReference>
<dbReference type="PANTHER" id="PTHR15192:SF8">
    <property type="entry name" value="FAD_NAD(P)-BINDING DOMAIN-CONTAINING PROTEIN"/>
    <property type="match status" value="1"/>
</dbReference>
<dbReference type="Proteomes" id="UP000663882">
    <property type="component" value="Unassembled WGS sequence"/>
</dbReference>
<accession>A0A814Z0E5</accession>
<dbReference type="OrthoDB" id="412005at2759"/>
<dbReference type="Proteomes" id="UP000663864">
    <property type="component" value="Unassembled WGS sequence"/>
</dbReference>
<organism evidence="2 7">
    <name type="scientific">Rotaria sordida</name>
    <dbReference type="NCBI Taxonomy" id="392033"/>
    <lineage>
        <taxon>Eukaryota</taxon>
        <taxon>Metazoa</taxon>
        <taxon>Spiralia</taxon>
        <taxon>Gnathifera</taxon>
        <taxon>Rotifera</taxon>
        <taxon>Eurotatoria</taxon>
        <taxon>Bdelloidea</taxon>
        <taxon>Philodinida</taxon>
        <taxon>Philodinidae</taxon>
        <taxon>Rotaria</taxon>
    </lineage>
</organism>
<proteinExistence type="predicted"/>
<dbReference type="Proteomes" id="UP000663823">
    <property type="component" value="Unassembled WGS sequence"/>
</dbReference>
<keyword evidence="8" id="KW-1185">Reference proteome</keyword>
<dbReference type="AlphaFoldDB" id="A0A814Z0E5"/>
<reference evidence="2" key="1">
    <citation type="submission" date="2021-02" db="EMBL/GenBank/DDBJ databases">
        <authorList>
            <person name="Nowell W R."/>
        </authorList>
    </citation>
    <scope>NUCLEOTIDE SEQUENCE</scope>
</reference>
<comment type="caution">
    <text evidence="2">The sequence shown here is derived from an EMBL/GenBank/DDBJ whole genome shotgun (WGS) entry which is preliminary data.</text>
</comment>
<evidence type="ECO:0000313" key="2">
    <source>
        <dbReference type="EMBL" id="CAF1236468.1"/>
    </source>
</evidence>
<dbReference type="Proteomes" id="UP000663870">
    <property type="component" value="Unassembled WGS sequence"/>
</dbReference>
<dbReference type="Gene3D" id="3.50.50.60">
    <property type="entry name" value="FAD/NAD(P)-binding domain"/>
    <property type="match status" value="1"/>
</dbReference>
<protein>
    <submittedName>
        <fullName evidence="2">Uncharacterized protein</fullName>
    </submittedName>
</protein>
<evidence type="ECO:0000313" key="1">
    <source>
        <dbReference type="EMBL" id="CAF1217004.1"/>
    </source>
</evidence>
<evidence type="ECO:0000313" key="5">
    <source>
        <dbReference type="EMBL" id="CAF3680885.1"/>
    </source>
</evidence>
<dbReference type="InterPro" id="IPR029731">
    <property type="entry name" value="OSGIN1/2"/>
</dbReference>
<dbReference type="InterPro" id="IPR036188">
    <property type="entry name" value="FAD/NAD-bd_sf"/>
</dbReference>
<dbReference type="EMBL" id="CAJNOO010001934">
    <property type="protein sequence ID" value="CAF1217004.1"/>
    <property type="molecule type" value="Genomic_DNA"/>
</dbReference>
<dbReference type="EMBL" id="CAJNOT010001995">
    <property type="protein sequence ID" value="CAF1272755.1"/>
    <property type="molecule type" value="Genomic_DNA"/>
</dbReference>
<sequence>MDVNTTEKCFPGRCERKEVAIIGNGPSAIVLSYILSGHIPYWNGCPVSNDYLNIKLEEYVKDSSLLEQDLEFLSNGLEGRSRNPVSLLIDNLIHPDADLGAHLQSKIKWRHDPQSSIDHICLGRGGIGGIWNQLTSKHLQTVSMADWMELPNYSMNTFRQYRRMCRCRLSTNNEQIIINDNNSKRATYDEVRSYYIHYVKKNRLTNYFRNGYEVTSIERVYIDAPYYDDITEEIHRPEALWEIRGFEEQTKNSFIIHAKYVVLATGISHEITRPLGIIGEQASQSFTYTNLHQIEKLINNEKRLTKNSKPLLVIGCGLTAIDVILLCQQYSIPVLHVFRRSIDDHELVLNQLPANIYPEFERIKELIKQSSSTTVPSTSSEWFYQCCGQSEVISITEDGTVHIRNLRTQIIKDYNISFVVRLTGADVKIPFFQSLTRKKDHYININPYTYEYLDFENIYVLGTLAGDKLIRFLQGGALACAANLFKKYRQASSINRLSFNVVTSRTTRTVV</sequence>
<gene>
    <name evidence="6" type="ORF">JBS370_LOCUS15687</name>
    <name evidence="4" type="ORF">JXQ802_LOCUS41431</name>
    <name evidence="5" type="ORF">OTI717_LOCUS11212</name>
    <name evidence="2" type="ORF">PYM288_LOCUS26650</name>
    <name evidence="1" type="ORF">RFH988_LOCUS25434</name>
    <name evidence="3" type="ORF">ZHD862_LOCUS26501</name>
</gene>
<evidence type="ECO:0000313" key="8">
    <source>
        <dbReference type="Proteomes" id="UP000663870"/>
    </source>
</evidence>
<dbReference type="Proteomes" id="UP000663854">
    <property type="component" value="Unassembled WGS sequence"/>
</dbReference>